<evidence type="ECO:0000256" key="8">
    <source>
        <dbReference type="SAM" id="Phobius"/>
    </source>
</evidence>
<keyword evidence="5" id="KW-0328">Glycosyltransferase</keyword>
<evidence type="ECO:0000256" key="1">
    <source>
        <dbReference type="ARBA" id="ARBA00004229"/>
    </source>
</evidence>
<keyword evidence="6" id="KW-0808">Transferase</keyword>
<feature type="transmembrane region" description="Helical" evidence="8">
    <location>
        <begin position="47"/>
        <end position="66"/>
    </location>
</feature>
<reference evidence="11" key="1">
    <citation type="journal article" date="2021" name="bioRxiv">
        <title>Whole Genome Assembly and Annotation of Northern Wild Rice, Zizania palustris L., Supports a Whole Genome Duplication in the Zizania Genus.</title>
        <authorList>
            <person name="Haas M."/>
            <person name="Kono T."/>
            <person name="Macchietto M."/>
            <person name="Millas R."/>
            <person name="McGilp L."/>
            <person name="Shao M."/>
            <person name="Duquette J."/>
            <person name="Hirsch C.N."/>
            <person name="Kimball J."/>
        </authorList>
    </citation>
    <scope>NUCLEOTIDE SEQUENCE</scope>
    <source>
        <tissue evidence="11">Fresh leaf tissue</tissue>
    </source>
</reference>
<keyword evidence="8" id="KW-1133">Transmembrane helix</keyword>
<comment type="pathway">
    <text evidence="2">Glycan biosynthesis; starch biosynthesis.</text>
</comment>
<evidence type="ECO:0000256" key="6">
    <source>
        <dbReference type="ARBA" id="ARBA00022679"/>
    </source>
</evidence>
<gene>
    <name evidence="11" type="ORF">GUJ93_ZPchr0002g24792</name>
</gene>
<protein>
    <recommendedName>
        <fullName evidence="10">Starch synthase catalytic domain-containing protein</fullName>
    </recommendedName>
</protein>
<evidence type="ECO:0000256" key="3">
    <source>
        <dbReference type="ARBA" id="ARBA00022528"/>
    </source>
</evidence>
<evidence type="ECO:0000256" key="5">
    <source>
        <dbReference type="ARBA" id="ARBA00022676"/>
    </source>
</evidence>
<evidence type="ECO:0000313" key="11">
    <source>
        <dbReference type="EMBL" id="KAG8060902.1"/>
    </source>
</evidence>
<feature type="domain" description="Starch synthase catalytic" evidence="10">
    <location>
        <begin position="51"/>
        <end position="134"/>
    </location>
</feature>
<dbReference type="GO" id="GO:0019252">
    <property type="term" value="P:starch biosynthetic process"/>
    <property type="evidence" value="ECO:0007669"/>
    <property type="project" value="UniProtKB-UniPathway"/>
</dbReference>
<evidence type="ECO:0000313" key="12">
    <source>
        <dbReference type="Proteomes" id="UP000729402"/>
    </source>
</evidence>
<keyword evidence="9" id="KW-0732">Signal</keyword>
<dbReference type="PANTHER" id="PTHR45825:SF13">
    <property type="entry name" value="SOLUBLE STARCH SYNTHASE 2-2, CHLOROPLASTIC_AMYLOPLASTIC"/>
    <property type="match status" value="1"/>
</dbReference>
<evidence type="ECO:0000256" key="7">
    <source>
        <dbReference type="ARBA" id="ARBA00022922"/>
    </source>
</evidence>
<dbReference type="EMBL" id="JAAALK010000287">
    <property type="protein sequence ID" value="KAG8060903.1"/>
    <property type="molecule type" value="Genomic_DNA"/>
</dbReference>
<keyword evidence="8" id="KW-0472">Membrane</keyword>
<dbReference type="GO" id="GO:0009507">
    <property type="term" value="C:chloroplast"/>
    <property type="evidence" value="ECO:0007669"/>
    <property type="project" value="UniProtKB-SubCell"/>
</dbReference>
<dbReference type="AlphaFoldDB" id="A0A8J5V5I2"/>
<keyword evidence="3" id="KW-0150">Chloroplast</keyword>
<proteinExistence type="predicted"/>
<dbReference type="Pfam" id="PF08323">
    <property type="entry name" value="Glyco_transf_5"/>
    <property type="match status" value="1"/>
</dbReference>
<accession>A0A8J5V5I2</accession>
<evidence type="ECO:0000256" key="9">
    <source>
        <dbReference type="SAM" id="SignalP"/>
    </source>
</evidence>
<dbReference type="OrthoDB" id="512920at2759"/>
<keyword evidence="12" id="KW-1185">Reference proteome</keyword>
<dbReference type="PANTHER" id="PTHR45825">
    <property type="entry name" value="GRANULE-BOUND STARCH SYNTHASE 1, CHLOROPLASTIC/AMYLOPLASTIC"/>
    <property type="match status" value="1"/>
</dbReference>
<feature type="signal peptide" evidence="9">
    <location>
        <begin position="1"/>
        <end position="23"/>
    </location>
</feature>
<name>A0A8J5V5I2_ZIZPA</name>
<evidence type="ECO:0000256" key="2">
    <source>
        <dbReference type="ARBA" id="ARBA00004727"/>
    </source>
</evidence>
<keyword evidence="4" id="KW-0934">Plastid</keyword>
<dbReference type="Proteomes" id="UP000729402">
    <property type="component" value="Unassembled WGS sequence"/>
</dbReference>
<feature type="chain" id="PRO_5035415971" description="Starch synthase catalytic domain-containing protein" evidence="9">
    <location>
        <begin position="24"/>
        <end position="144"/>
    </location>
</feature>
<comment type="caution">
    <text evidence="11">The sequence shown here is derived from an EMBL/GenBank/DDBJ whole genome shotgun (WGS) entry which is preliminary data.</text>
</comment>
<keyword evidence="7" id="KW-0750">Starch biosynthesis</keyword>
<dbReference type="UniPathway" id="UPA00152"/>
<evidence type="ECO:0000256" key="4">
    <source>
        <dbReference type="ARBA" id="ARBA00022640"/>
    </source>
</evidence>
<organism evidence="11 12">
    <name type="scientific">Zizania palustris</name>
    <name type="common">Northern wild rice</name>
    <dbReference type="NCBI Taxonomy" id="103762"/>
    <lineage>
        <taxon>Eukaryota</taxon>
        <taxon>Viridiplantae</taxon>
        <taxon>Streptophyta</taxon>
        <taxon>Embryophyta</taxon>
        <taxon>Tracheophyta</taxon>
        <taxon>Spermatophyta</taxon>
        <taxon>Magnoliopsida</taxon>
        <taxon>Liliopsida</taxon>
        <taxon>Poales</taxon>
        <taxon>Poaceae</taxon>
        <taxon>BOP clade</taxon>
        <taxon>Oryzoideae</taxon>
        <taxon>Oryzeae</taxon>
        <taxon>Zizaniinae</taxon>
        <taxon>Zizania</taxon>
    </lineage>
</organism>
<keyword evidence="8" id="KW-0812">Transmembrane</keyword>
<evidence type="ECO:0000259" key="10">
    <source>
        <dbReference type="Pfam" id="PF08323"/>
    </source>
</evidence>
<comment type="subcellular location">
    <subcellularLocation>
        <location evidence="1">Plastid</location>
        <location evidence="1">Chloroplast</location>
    </subcellularLocation>
</comment>
<dbReference type="EMBL" id="JAAALK010000287">
    <property type="protein sequence ID" value="KAG8060902.1"/>
    <property type="molecule type" value="Genomic_DNA"/>
</dbReference>
<reference evidence="11" key="2">
    <citation type="submission" date="2021-02" db="EMBL/GenBank/DDBJ databases">
        <authorList>
            <person name="Kimball J.A."/>
            <person name="Haas M.W."/>
            <person name="Macchietto M."/>
            <person name="Kono T."/>
            <person name="Duquette J."/>
            <person name="Shao M."/>
        </authorList>
    </citation>
    <scope>NUCLEOTIDE SEQUENCE</scope>
    <source>
        <tissue evidence="11">Fresh leaf tissue</tissue>
    </source>
</reference>
<dbReference type="GO" id="GO:0016757">
    <property type="term" value="F:glycosyltransferase activity"/>
    <property type="evidence" value="ECO:0007669"/>
    <property type="project" value="UniProtKB-KW"/>
</dbReference>
<sequence length="144" mass="15466">MYVNTSSLCTTLAPVTVLLTVHAVSGPDTPHLTLAGAPNARSSGLLVGTGVSGLGDVVGALAKALARRQHRVMVVIPINGEYAEAKNLGICKHYREAGQDSELSYFHTFIDGVDFVFVEAPPFQHRHNAIYGGERSISHVFMMF</sequence>
<dbReference type="InterPro" id="IPR013534">
    <property type="entry name" value="Starch_synth_cat_dom"/>
</dbReference>